<evidence type="ECO:0000256" key="1">
    <source>
        <dbReference type="ARBA" id="ARBA00004236"/>
    </source>
</evidence>
<keyword evidence="4 6" id="KW-0807">Transducer</keyword>
<feature type="transmembrane region" description="Helical" evidence="7">
    <location>
        <begin position="12"/>
        <end position="38"/>
    </location>
</feature>
<comment type="similarity">
    <text evidence="5">Belongs to the methyl-accepting chemotaxis (MCP) protein family.</text>
</comment>
<dbReference type="PROSITE" id="PS50885">
    <property type="entry name" value="HAMP"/>
    <property type="match status" value="1"/>
</dbReference>
<dbReference type="SMART" id="SM00283">
    <property type="entry name" value="MA"/>
    <property type="match status" value="1"/>
</dbReference>
<evidence type="ECO:0000256" key="2">
    <source>
        <dbReference type="ARBA" id="ARBA00022475"/>
    </source>
</evidence>
<evidence type="ECO:0000256" key="7">
    <source>
        <dbReference type="SAM" id="Phobius"/>
    </source>
</evidence>
<dbReference type="RefSeq" id="WP_066461193.1">
    <property type="nucleotide sequence ID" value="NZ_MATO01000002.1"/>
</dbReference>
<comment type="subcellular location">
    <subcellularLocation>
        <location evidence="1">Cell membrane</location>
    </subcellularLocation>
</comment>
<dbReference type="Gene3D" id="1.10.287.950">
    <property type="entry name" value="Methyl-accepting chemotaxis protein"/>
    <property type="match status" value="1"/>
</dbReference>
<proteinExistence type="inferred from homology"/>
<dbReference type="PANTHER" id="PTHR32089:SF112">
    <property type="entry name" value="LYSOZYME-LIKE PROTEIN-RELATED"/>
    <property type="match status" value="1"/>
</dbReference>
<keyword evidence="2" id="KW-1003">Cell membrane</keyword>
<evidence type="ECO:0000259" key="9">
    <source>
        <dbReference type="PROSITE" id="PS50885"/>
    </source>
</evidence>
<dbReference type="SUPFAM" id="SSF58104">
    <property type="entry name" value="Methyl-accepting chemotaxis protein (MCP) signaling domain"/>
    <property type="match status" value="1"/>
</dbReference>
<evidence type="ECO:0000256" key="5">
    <source>
        <dbReference type="ARBA" id="ARBA00029447"/>
    </source>
</evidence>
<dbReference type="GO" id="GO:0007165">
    <property type="term" value="P:signal transduction"/>
    <property type="evidence" value="ECO:0007669"/>
    <property type="project" value="UniProtKB-KW"/>
</dbReference>
<dbReference type="AlphaFoldDB" id="A0A1C0Z4Y1"/>
<dbReference type="Pfam" id="PF00015">
    <property type="entry name" value="MCPsignal"/>
    <property type="match status" value="1"/>
</dbReference>
<reference evidence="10 11" key="1">
    <citation type="submission" date="2016-07" db="EMBL/GenBank/DDBJ databases">
        <title>Caryophanon latum genome sequencing.</title>
        <authorList>
            <person name="Verma A."/>
            <person name="Pal Y."/>
            <person name="Krishnamurthi S."/>
        </authorList>
    </citation>
    <scope>NUCLEOTIDE SEQUENCE [LARGE SCALE GENOMIC DNA]</scope>
    <source>
        <strain evidence="10 11">DSM 14151</strain>
    </source>
</reference>
<dbReference type="PANTHER" id="PTHR32089">
    <property type="entry name" value="METHYL-ACCEPTING CHEMOTAXIS PROTEIN MCPB"/>
    <property type="match status" value="1"/>
</dbReference>
<evidence type="ECO:0000256" key="6">
    <source>
        <dbReference type="PROSITE-ProRule" id="PRU00284"/>
    </source>
</evidence>
<dbReference type="PROSITE" id="PS50111">
    <property type="entry name" value="CHEMOTAXIS_TRANSDUC_2"/>
    <property type="match status" value="1"/>
</dbReference>
<evidence type="ECO:0000259" key="8">
    <source>
        <dbReference type="PROSITE" id="PS50111"/>
    </source>
</evidence>
<organism evidence="10 11">
    <name type="scientific">Caryophanon latum</name>
    <dbReference type="NCBI Taxonomy" id="33977"/>
    <lineage>
        <taxon>Bacteria</taxon>
        <taxon>Bacillati</taxon>
        <taxon>Bacillota</taxon>
        <taxon>Bacilli</taxon>
        <taxon>Bacillales</taxon>
        <taxon>Caryophanaceae</taxon>
        <taxon>Caryophanon</taxon>
    </lineage>
</organism>
<keyword evidence="7" id="KW-0812">Transmembrane</keyword>
<keyword evidence="11" id="KW-1185">Reference proteome</keyword>
<dbReference type="Proteomes" id="UP000093482">
    <property type="component" value="Unassembled WGS sequence"/>
</dbReference>
<protein>
    <recommendedName>
        <fullName evidence="12">Methyl-accepting chemotaxis protein</fullName>
    </recommendedName>
</protein>
<sequence>MKKEQKLSRRLVYLVLSLCVSLMLTVTVAAIVGAPYIVEQAIAKQALQTAKHVASQLDEQAYAEIASNPVENDLYWKLREQLNDIREKSGVLYALTYQTTPGDAVQFLVDGMPVDDIDGAATINSTSSVTTQEHLQEALQNDGTTTEILSDDTFGDFLTAIVPLKYEGEVIAYVGVDIEANQIAVVKEDILKTFIPVFIAVMLCITVLGLLIVRIYINRALAPLTTLQQASEQLANGQVANAEQLVSGVDTTMNNEVSRLAMSFKATLETLRHLFTHIQKETEHVERVMEHLTTQAEAVKGAQQQITNTTTFIEQRAQTQVESSSQTTEAMTEMAVGIQRLADSTNAITEAAQEVTGFVRASTGDTKDVFEKMKALKALVNETTYSVHEMTERFTQIESCVSVITSIADQTNLLALNASIEAARAGEHGAGFAVVAEEVRKLAVLSKTSADDIVEQLRIFERLSEDVTGRMEQSNERVIKSTEAVAVVERHMDNILQNMNEVYDYIQGDAAILQEMSAGSEEVLASMEEVNQSADDMLQQTKQSYDVAKDQQKLVGTLSDVAATLQQSSRDLTNFMKKFKM</sequence>
<feature type="domain" description="Methyl-accepting transducer" evidence="8">
    <location>
        <begin position="295"/>
        <end position="531"/>
    </location>
</feature>
<feature type="transmembrane region" description="Helical" evidence="7">
    <location>
        <begin position="194"/>
        <end position="217"/>
    </location>
</feature>
<comment type="caution">
    <text evidence="10">The sequence shown here is derived from an EMBL/GenBank/DDBJ whole genome shotgun (WGS) entry which is preliminary data.</text>
</comment>
<name>A0A1C0Z4Y1_9BACL</name>
<accession>A0A1C0Z4Y1</accession>
<evidence type="ECO:0000313" key="11">
    <source>
        <dbReference type="Proteomes" id="UP000093482"/>
    </source>
</evidence>
<dbReference type="Gene3D" id="6.10.340.10">
    <property type="match status" value="1"/>
</dbReference>
<dbReference type="GO" id="GO:0005886">
    <property type="term" value="C:plasma membrane"/>
    <property type="evidence" value="ECO:0007669"/>
    <property type="project" value="UniProtKB-SubCell"/>
</dbReference>
<evidence type="ECO:0000313" key="10">
    <source>
        <dbReference type="EMBL" id="OCS94456.1"/>
    </source>
</evidence>
<evidence type="ECO:0008006" key="12">
    <source>
        <dbReference type="Google" id="ProtNLM"/>
    </source>
</evidence>
<keyword evidence="3 7" id="KW-0472">Membrane</keyword>
<keyword evidence="7" id="KW-1133">Transmembrane helix</keyword>
<evidence type="ECO:0000256" key="4">
    <source>
        <dbReference type="ARBA" id="ARBA00023224"/>
    </source>
</evidence>
<feature type="domain" description="HAMP" evidence="9">
    <location>
        <begin position="218"/>
        <end position="276"/>
    </location>
</feature>
<evidence type="ECO:0000256" key="3">
    <source>
        <dbReference type="ARBA" id="ARBA00023136"/>
    </source>
</evidence>
<dbReference type="InterPro" id="IPR004089">
    <property type="entry name" value="MCPsignal_dom"/>
</dbReference>
<dbReference type="InterPro" id="IPR003660">
    <property type="entry name" value="HAMP_dom"/>
</dbReference>
<dbReference type="EMBL" id="MATO01000002">
    <property type="protein sequence ID" value="OCS94456.1"/>
    <property type="molecule type" value="Genomic_DNA"/>
</dbReference>
<gene>
    <name evidence="10" type="ORF">A6K76_03840</name>
</gene>